<feature type="binding site" evidence="11">
    <location>
        <position position="155"/>
    </location>
    <ligand>
        <name>NAD(+)</name>
        <dbReference type="ChEBI" id="CHEBI:57540"/>
    </ligand>
</feature>
<dbReference type="SUPFAM" id="SSF51735">
    <property type="entry name" value="NAD(P)-binding Rossmann-fold domains"/>
    <property type="match status" value="1"/>
</dbReference>
<dbReference type="Proteomes" id="UP001196068">
    <property type="component" value="Unassembled WGS sequence"/>
</dbReference>
<dbReference type="PANTHER" id="PTHR43750:SF3">
    <property type="entry name" value="UDP-GLUCOSE 6-DEHYDROGENASE TUAD"/>
    <property type="match status" value="1"/>
</dbReference>
<reference evidence="13" key="2">
    <citation type="journal article" date="2021" name="Syst. Appl. Microbiol.">
        <title>Roseomonas hellenica sp. nov., isolated from roots of wild-growing Alkanna tinctoria.</title>
        <authorList>
            <person name="Rat A."/>
            <person name="Naranjo H.D."/>
            <person name="Lebbe L."/>
            <person name="Cnockaert M."/>
            <person name="Krigas N."/>
            <person name="Grigoriadou K."/>
            <person name="Maloupa E."/>
            <person name="Willems A."/>
        </authorList>
    </citation>
    <scope>NUCLEOTIDE SEQUENCE</scope>
    <source>
        <strain evidence="13">LMG 28251</strain>
    </source>
</reference>
<dbReference type="EC" id="1.1.1.22" evidence="3 8"/>
<dbReference type="InterPro" id="IPR001732">
    <property type="entry name" value="UDP-Glc/GDP-Man_DH_N"/>
</dbReference>
<evidence type="ECO:0000256" key="6">
    <source>
        <dbReference type="ARBA" id="ARBA00023027"/>
    </source>
</evidence>
<feature type="binding site" evidence="11">
    <location>
        <position position="35"/>
    </location>
    <ligand>
        <name>NAD(+)</name>
        <dbReference type="ChEBI" id="CHEBI:57540"/>
    </ligand>
</feature>
<organism evidence="13 14">
    <name type="scientific">Plastoroseomonas arctica</name>
    <dbReference type="NCBI Taxonomy" id="1509237"/>
    <lineage>
        <taxon>Bacteria</taxon>
        <taxon>Pseudomonadati</taxon>
        <taxon>Pseudomonadota</taxon>
        <taxon>Alphaproteobacteria</taxon>
        <taxon>Acetobacterales</taxon>
        <taxon>Acetobacteraceae</taxon>
        <taxon>Plastoroseomonas</taxon>
    </lineage>
</organism>
<gene>
    <name evidence="13" type="ORF">GXW79_06930</name>
</gene>
<dbReference type="AlphaFoldDB" id="A0AAF1KNN2"/>
<evidence type="ECO:0000256" key="4">
    <source>
        <dbReference type="ARBA" id="ARBA00015132"/>
    </source>
</evidence>
<evidence type="ECO:0000256" key="5">
    <source>
        <dbReference type="ARBA" id="ARBA00023002"/>
    </source>
</evidence>
<feature type="binding site" evidence="10">
    <location>
        <begin position="252"/>
        <end position="256"/>
    </location>
    <ligand>
        <name>substrate</name>
    </ligand>
</feature>
<dbReference type="Pfam" id="PF03721">
    <property type="entry name" value="UDPG_MGDP_dh_N"/>
    <property type="match status" value="1"/>
</dbReference>
<evidence type="ECO:0000256" key="8">
    <source>
        <dbReference type="PIRNR" id="PIRNR000124"/>
    </source>
</evidence>
<feature type="binding site" evidence="11">
    <location>
        <position position="30"/>
    </location>
    <ligand>
        <name>NAD(+)</name>
        <dbReference type="ChEBI" id="CHEBI:57540"/>
    </ligand>
</feature>
<comment type="catalytic activity">
    <reaction evidence="7 8">
        <text>UDP-alpha-D-glucose + 2 NAD(+) + H2O = UDP-alpha-D-glucuronate + 2 NADH + 3 H(+)</text>
        <dbReference type="Rhea" id="RHEA:23596"/>
        <dbReference type="ChEBI" id="CHEBI:15377"/>
        <dbReference type="ChEBI" id="CHEBI:15378"/>
        <dbReference type="ChEBI" id="CHEBI:57540"/>
        <dbReference type="ChEBI" id="CHEBI:57945"/>
        <dbReference type="ChEBI" id="CHEBI:58052"/>
        <dbReference type="ChEBI" id="CHEBI:58885"/>
        <dbReference type="EC" id="1.1.1.22"/>
    </reaction>
</comment>
<evidence type="ECO:0000313" key="13">
    <source>
        <dbReference type="EMBL" id="MBR0654808.1"/>
    </source>
</evidence>
<dbReference type="InterPro" id="IPR036220">
    <property type="entry name" value="UDP-Glc/GDP-Man_DH_C_sf"/>
</dbReference>
<dbReference type="Pfam" id="PF00984">
    <property type="entry name" value="UDPG_MGDP_dh"/>
    <property type="match status" value="1"/>
</dbReference>
<feature type="domain" description="UDP-glucose/GDP-mannose dehydrogenase C-terminal" evidence="12">
    <location>
        <begin position="317"/>
        <end position="419"/>
    </location>
</feature>
<dbReference type="EMBL" id="JAAEDH010000006">
    <property type="protein sequence ID" value="MBR0654808.1"/>
    <property type="molecule type" value="Genomic_DNA"/>
</dbReference>
<dbReference type="InterPro" id="IPR008927">
    <property type="entry name" value="6-PGluconate_DH-like_C_sf"/>
</dbReference>
<dbReference type="InterPro" id="IPR017476">
    <property type="entry name" value="UDP-Glc/GDP-Man"/>
</dbReference>
<reference evidence="13" key="1">
    <citation type="submission" date="2020-01" db="EMBL/GenBank/DDBJ databases">
        <authorList>
            <person name="Rat A."/>
        </authorList>
    </citation>
    <scope>NUCLEOTIDE SEQUENCE</scope>
    <source>
        <strain evidence="13">LMG 28251</strain>
    </source>
</reference>
<dbReference type="NCBIfam" id="TIGR03026">
    <property type="entry name" value="NDP-sugDHase"/>
    <property type="match status" value="1"/>
</dbReference>
<feature type="binding site" evidence="11">
    <location>
        <position position="331"/>
    </location>
    <ligand>
        <name>NAD(+)</name>
        <dbReference type="ChEBI" id="CHEBI:57540"/>
    </ligand>
</feature>
<dbReference type="Pfam" id="PF03720">
    <property type="entry name" value="UDPG_MGDP_dh_C"/>
    <property type="match status" value="1"/>
</dbReference>
<dbReference type="InterPro" id="IPR028357">
    <property type="entry name" value="UDPglc_DH_bac"/>
</dbReference>
<feature type="binding site" evidence="10">
    <location>
        <position position="324"/>
    </location>
    <ligand>
        <name>substrate</name>
    </ligand>
</feature>
<feature type="binding site" evidence="10">
    <location>
        <begin position="152"/>
        <end position="155"/>
    </location>
    <ligand>
        <name>substrate</name>
    </ligand>
</feature>
<keyword evidence="6 8" id="KW-0520">NAD</keyword>
<evidence type="ECO:0000256" key="11">
    <source>
        <dbReference type="PIRSR" id="PIRSR500134-3"/>
    </source>
</evidence>
<evidence type="ECO:0000256" key="2">
    <source>
        <dbReference type="ARBA" id="ARBA00006601"/>
    </source>
</evidence>
<comment type="pathway">
    <text evidence="1">Nucleotide-sugar biosynthesis; UDP-alpha-D-glucuronate biosynthesis; UDP-alpha-D-glucuronate from UDP-alpha-D-glucose: step 1/1.</text>
</comment>
<sequence length="435" mass="46470">MHITMIGAGYVGLVSGACLAEFGHDVVVLDKDPAKIEALLGGRIPIYEPGLEKLVAENVRDGRLDFTTDLNHAVSRAEAVFLAVGTPTRRGDGHADLSYVFAAAEEVARAVTGPVVLVTKSTVPVGTGAKLREIVRRIRPELAIEIASNPEFLREGNAIGDFMRPDRVVIGVDSERAEAVLKRLYRPLFLIETPVVATAVETAEMIKYAANAFLAMKITFINEVADLCEKVGADVHDVARGIGLDGRIGRKFLHPGPGYGGSCFPKDTLAFARTGQDYGSPMRLVETTVAVNETRKEAMAGRIIAACGGSVAAKTIAVLGLTFKPETDDMRDAPSLTVMPLLAAAGAQLAAFDPAGTEVARPLLPAGVRYAENPLDAASGADALVLLTEWNEFRALSADRLKTAMRGDVVLDLRNVWDPAVMREAGFRYHSIGRP</sequence>
<feature type="binding site" evidence="11">
    <location>
        <position position="122"/>
    </location>
    <ligand>
        <name>NAD(+)</name>
        <dbReference type="ChEBI" id="CHEBI:57540"/>
    </ligand>
</feature>
<evidence type="ECO:0000256" key="10">
    <source>
        <dbReference type="PIRSR" id="PIRSR500134-2"/>
    </source>
</evidence>
<evidence type="ECO:0000313" key="14">
    <source>
        <dbReference type="Proteomes" id="UP001196068"/>
    </source>
</evidence>
<feature type="binding site" evidence="10">
    <location>
        <position position="207"/>
    </location>
    <ligand>
        <name>substrate</name>
    </ligand>
</feature>
<dbReference type="SMART" id="SM00984">
    <property type="entry name" value="UDPG_MGDP_dh_C"/>
    <property type="match status" value="1"/>
</dbReference>
<keyword evidence="5 8" id="KW-0560">Oxidoreductase</keyword>
<dbReference type="PIRSF" id="PIRSF500134">
    <property type="entry name" value="UDPglc_DH_bac"/>
    <property type="match status" value="1"/>
</dbReference>
<comment type="similarity">
    <text evidence="2 8">Belongs to the UDP-glucose/GDP-mannose dehydrogenase family.</text>
</comment>
<dbReference type="GO" id="GO:0051287">
    <property type="term" value="F:NAD binding"/>
    <property type="evidence" value="ECO:0007669"/>
    <property type="project" value="InterPro"/>
</dbReference>
<evidence type="ECO:0000256" key="1">
    <source>
        <dbReference type="ARBA" id="ARBA00004701"/>
    </source>
</evidence>
<feature type="binding site" evidence="11">
    <location>
        <position position="86"/>
    </location>
    <ligand>
        <name>NAD(+)</name>
        <dbReference type="ChEBI" id="CHEBI:57540"/>
    </ligand>
</feature>
<dbReference type="GO" id="GO:0003979">
    <property type="term" value="F:UDP-glucose 6-dehydrogenase activity"/>
    <property type="evidence" value="ECO:0007669"/>
    <property type="project" value="UniProtKB-EC"/>
</dbReference>
<evidence type="ECO:0000256" key="7">
    <source>
        <dbReference type="ARBA" id="ARBA00047473"/>
    </source>
</evidence>
<dbReference type="PIRSF" id="PIRSF000124">
    <property type="entry name" value="UDPglc_GDPman_dh"/>
    <property type="match status" value="1"/>
</dbReference>
<dbReference type="InterPro" id="IPR036291">
    <property type="entry name" value="NAD(P)-bd_dom_sf"/>
</dbReference>
<dbReference type="RefSeq" id="WP_211873632.1">
    <property type="nucleotide sequence ID" value="NZ_JAAEDH010000006.1"/>
</dbReference>
<dbReference type="Gene3D" id="1.20.5.100">
    <property type="entry name" value="Cytochrome c1, transmembrane anchor, C-terminal"/>
    <property type="match status" value="1"/>
</dbReference>
<accession>A0AAF1KNN2</accession>
<dbReference type="PANTHER" id="PTHR43750">
    <property type="entry name" value="UDP-GLUCOSE 6-DEHYDROGENASE TUAD"/>
    <property type="match status" value="1"/>
</dbReference>
<feature type="binding site" evidence="10">
    <location>
        <position position="260"/>
    </location>
    <ligand>
        <name>substrate</name>
    </ligand>
</feature>
<comment type="caution">
    <text evidence="13">The sequence shown here is derived from an EMBL/GenBank/DDBJ whole genome shotgun (WGS) entry which is preliminary data.</text>
</comment>
<dbReference type="Gene3D" id="3.40.50.720">
    <property type="entry name" value="NAD(P)-binding Rossmann-like Domain"/>
    <property type="match status" value="2"/>
</dbReference>
<keyword evidence="14" id="KW-1185">Reference proteome</keyword>
<dbReference type="InterPro" id="IPR014027">
    <property type="entry name" value="UDP-Glc/GDP-Man_DH_C"/>
</dbReference>
<evidence type="ECO:0000259" key="12">
    <source>
        <dbReference type="SMART" id="SM00984"/>
    </source>
</evidence>
<dbReference type="GO" id="GO:0000271">
    <property type="term" value="P:polysaccharide biosynthetic process"/>
    <property type="evidence" value="ECO:0007669"/>
    <property type="project" value="InterPro"/>
</dbReference>
<dbReference type="InterPro" id="IPR014026">
    <property type="entry name" value="UDP-Glc/GDP-Man_DH_dimer"/>
</dbReference>
<feature type="active site" description="Nucleophile" evidence="9">
    <location>
        <position position="263"/>
    </location>
</feature>
<dbReference type="SUPFAM" id="SSF52413">
    <property type="entry name" value="UDP-glucose/GDP-mannose dehydrogenase C-terminal domain"/>
    <property type="match status" value="1"/>
</dbReference>
<protein>
    <recommendedName>
        <fullName evidence="4 8">UDP-glucose 6-dehydrogenase</fullName>
        <ecNumber evidence="3 8">1.1.1.22</ecNumber>
    </recommendedName>
</protein>
<evidence type="ECO:0000256" key="3">
    <source>
        <dbReference type="ARBA" id="ARBA00012954"/>
    </source>
</evidence>
<proteinExistence type="inferred from homology"/>
<evidence type="ECO:0000256" key="9">
    <source>
        <dbReference type="PIRSR" id="PIRSR500134-1"/>
    </source>
</evidence>
<dbReference type="SUPFAM" id="SSF48179">
    <property type="entry name" value="6-phosphogluconate dehydrogenase C-terminal domain-like"/>
    <property type="match status" value="1"/>
</dbReference>
<feature type="binding site" evidence="11">
    <location>
        <position position="266"/>
    </location>
    <ligand>
        <name>NAD(+)</name>
        <dbReference type="ChEBI" id="CHEBI:57540"/>
    </ligand>
</feature>
<name>A0AAF1KNN2_9PROT</name>